<feature type="region of interest" description="Disordered" evidence="1">
    <location>
        <begin position="1"/>
        <end position="41"/>
    </location>
</feature>
<dbReference type="GO" id="GO:0006313">
    <property type="term" value="P:DNA transposition"/>
    <property type="evidence" value="ECO:0007669"/>
    <property type="project" value="InterPro"/>
</dbReference>
<dbReference type="AlphaFoldDB" id="A0A7C5ST80"/>
<feature type="compositionally biased region" description="Basic and acidic residues" evidence="1">
    <location>
        <begin position="1"/>
        <end position="12"/>
    </location>
</feature>
<name>A0A7C5ST80_9DEIN</name>
<proteinExistence type="predicted"/>
<evidence type="ECO:0000259" key="2">
    <source>
        <dbReference type="Pfam" id="PF01609"/>
    </source>
</evidence>
<feature type="domain" description="Transposase IS4-like" evidence="2">
    <location>
        <begin position="125"/>
        <end position="227"/>
    </location>
</feature>
<dbReference type="InterPro" id="IPR002559">
    <property type="entry name" value="Transposase_11"/>
</dbReference>
<dbReference type="GO" id="GO:0003677">
    <property type="term" value="F:DNA binding"/>
    <property type="evidence" value="ECO:0007669"/>
    <property type="project" value="InterPro"/>
</dbReference>
<dbReference type="EMBL" id="DRNZ01000238">
    <property type="protein sequence ID" value="HHO58281.1"/>
    <property type="molecule type" value="Genomic_DNA"/>
</dbReference>
<reference evidence="3" key="1">
    <citation type="journal article" date="2020" name="mSystems">
        <title>Genome- and Community-Level Interaction Insights into Carbon Utilization and Element Cycling Functions of Hydrothermarchaeota in Hydrothermal Sediment.</title>
        <authorList>
            <person name="Zhou Z."/>
            <person name="Liu Y."/>
            <person name="Xu W."/>
            <person name="Pan J."/>
            <person name="Luo Z.H."/>
            <person name="Li M."/>
        </authorList>
    </citation>
    <scope>NUCLEOTIDE SEQUENCE [LARGE SCALE GENOMIC DNA]</scope>
    <source>
        <strain evidence="3">HyVt-523</strain>
    </source>
</reference>
<protein>
    <recommendedName>
        <fullName evidence="2">Transposase IS4-like domain-containing protein</fullName>
    </recommendedName>
</protein>
<comment type="caution">
    <text evidence="3">The sequence shown here is derived from an EMBL/GenBank/DDBJ whole genome shotgun (WGS) entry which is preliminary data.</text>
</comment>
<dbReference type="Proteomes" id="UP000886105">
    <property type="component" value="Unassembled WGS sequence"/>
</dbReference>
<feature type="compositionally biased region" description="Basic residues" evidence="1">
    <location>
        <begin position="13"/>
        <end position="37"/>
    </location>
</feature>
<accession>A0A7C5ST80</accession>
<evidence type="ECO:0000313" key="3">
    <source>
        <dbReference type="EMBL" id="HHO58281.1"/>
    </source>
</evidence>
<evidence type="ECO:0000256" key="1">
    <source>
        <dbReference type="SAM" id="MobiDB-lite"/>
    </source>
</evidence>
<gene>
    <name evidence="3" type="ORF">ENJ85_03815</name>
</gene>
<dbReference type="Pfam" id="PF01609">
    <property type="entry name" value="DDE_Tnp_1"/>
    <property type="match status" value="1"/>
</dbReference>
<dbReference type="GO" id="GO:0004803">
    <property type="term" value="F:transposase activity"/>
    <property type="evidence" value="ECO:0007669"/>
    <property type="project" value="InterPro"/>
</dbReference>
<sequence>MGTRDTDTASEKKRSKPSRSRKARRARREAQKNKAHAHQIAQGVTDRLVQQLQNARDQNNPNDLTERLGRILLECAVIESANRGLLGDVTALIATGDGSPLPTAADGHGKRVCDCEKSTRCDCPRVYSDPDAAWGWDHYREVYYFGYSFYEVSVTSEGRDLPLTIELNPANESDHTASVKAMDRLHKRLRSHEQPLRIDIFVADAGHDSLAEHRFHQSWSVRPVIPLANKAPATHPSRGDVSLSERGVPLCQAGIEMAPWGSAGHGATRRPLFLCPVGARKLARCPLAPDGEAGWSCRPELKRGPAVTVSPEDDPRLFPQIPRNSDRYKELYRMRSGTERSNSLKKGVYALPGCRHRRASFWLIRLYLAALLQHAKAWVAEEDARAFVARLLGETVEAAA</sequence>
<organism evidence="3">
    <name type="scientific">Oceanithermus profundus</name>
    <dbReference type="NCBI Taxonomy" id="187137"/>
    <lineage>
        <taxon>Bacteria</taxon>
        <taxon>Thermotogati</taxon>
        <taxon>Deinococcota</taxon>
        <taxon>Deinococci</taxon>
        <taxon>Thermales</taxon>
        <taxon>Thermaceae</taxon>
        <taxon>Oceanithermus</taxon>
    </lineage>
</organism>